<protein>
    <submittedName>
        <fullName evidence="2">Uncharacterized protein</fullName>
    </submittedName>
</protein>
<dbReference type="EMBL" id="CH476733">
    <property type="protein sequence ID" value="EIE77808.1"/>
    <property type="molecule type" value="Genomic_DNA"/>
</dbReference>
<accession>I1BNM8</accession>
<feature type="transmembrane region" description="Helical" evidence="1">
    <location>
        <begin position="20"/>
        <end position="41"/>
    </location>
</feature>
<keyword evidence="1" id="KW-1133">Transmembrane helix</keyword>
<organism evidence="2 3">
    <name type="scientific">Rhizopus delemar (strain RA 99-880 / ATCC MYA-4621 / FGSC 9543 / NRRL 43880)</name>
    <name type="common">Mucormycosis agent</name>
    <name type="synonym">Rhizopus arrhizus var. delemar</name>
    <dbReference type="NCBI Taxonomy" id="246409"/>
    <lineage>
        <taxon>Eukaryota</taxon>
        <taxon>Fungi</taxon>
        <taxon>Fungi incertae sedis</taxon>
        <taxon>Mucoromycota</taxon>
        <taxon>Mucoromycotina</taxon>
        <taxon>Mucoromycetes</taxon>
        <taxon>Mucorales</taxon>
        <taxon>Mucorineae</taxon>
        <taxon>Rhizopodaceae</taxon>
        <taxon>Rhizopus</taxon>
    </lineage>
</organism>
<dbReference type="OrthoDB" id="3210850at2759"/>
<dbReference type="InParanoid" id="I1BNM8"/>
<dbReference type="GeneID" id="93609484"/>
<name>I1BNM8_RHIO9</name>
<dbReference type="PANTHER" id="PTHR38848">
    <property type="entry name" value="G-PROTEIN COUPLED RECEPTORS FAMILY 3 PROFILE DOMAIN-CONTAINING PROTEIN"/>
    <property type="match status" value="1"/>
</dbReference>
<sequence>MEKSSLSDVSPDGLEIASEFTSLACITVLAVALGVKTYGYVANLALDNMLSCTLGMLSCDFFYAGSKIVAYAWLIERVHLVTAVKTTRMKTAQYKFHILLLCPYIIIFALMLSFRNIYLEADGTCMIGLQDIASIPLLVYDFVSLICR</sequence>
<dbReference type="Proteomes" id="UP000009138">
    <property type="component" value="Unassembled WGS sequence"/>
</dbReference>
<evidence type="ECO:0000313" key="2">
    <source>
        <dbReference type="EMBL" id="EIE77808.1"/>
    </source>
</evidence>
<keyword evidence="1" id="KW-0812">Transmembrane</keyword>
<feature type="transmembrane region" description="Helical" evidence="1">
    <location>
        <begin position="53"/>
        <end position="74"/>
    </location>
</feature>
<evidence type="ECO:0000256" key="1">
    <source>
        <dbReference type="SAM" id="Phobius"/>
    </source>
</evidence>
<proteinExistence type="predicted"/>
<keyword evidence="1" id="KW-0472">Membrane</keyword>
<dbReference type="PANTHER" id="PTHR38848:SF3">
    <property type="entry name" value="G-PROTEIN COUPLED RECEPTORS FAMILY 3 PROFILE DOMAIN-CONTAINING PROTEIN"/>
    <property type="match status" value="1"/>
</dbReference>
<keyword evidence="3" id="KW-1185">Reference proteome</keyword>
<dbReference type="VEuPathDB" id="FungiDB:RO3G_02512"/>
<dbReference type="RefSeq" id="XP_067513204.1">
    <property type="nucleotide sequence ID" value="XM_067657103.1"/>
</dbReference>
<gene>
    <name evidence="2" type="ORF">RO3G_02512</name>
</gene>
<reference evidence="2 3" key="1">
    <citation type="journal article" date="2009" name="PLoS Genet.">
        <title>Genomic analysis of the basal lineage fungus Rhizopus oryzae reveals a whole-genome duplication.</title>
        <authorList>
            <person name="Ma L.-J."/>
            <person name="Ibrahim A.S."/>
            <person name="Skory C."/>
            <person name="Grabherr M.G."/>
            <person name="Burger G."/>
            <person name="Butler M."/>
            <person name="Elias M."/>
            <person name="Idnurm A."/>
            <person name="Lang B.F."/>
            <person name="Sone T."/>
            <person name="Abe A."/>
            <person name="Calvo S.E."/>
            <person name="Corrochano L.M."/>
            <person name="Engels R."/>
            <person name="Fu J."/>
            <person name="Hansberg W."/>
            <person name="Kim J.-M."/>
            <person name="Kodira C.D."/>
            <person name="Koehrsen M.J."/>
            <person name="Liu B."/>
            <person name="Miranda-Saavedra D."/>
            <person name="O'Leary S."/>
            <person name="Ortiz-Castellanos L."/>
            <person name="Poulter R."/>
            <person name="Rodriguez-Romero J."/>
            <person name="Ruiz-Herrera J."/>
            <person name="Shen Y.-Q."/>
            <person name="Zeng Q."/>
            <person name="Galagan J."/>
            <person name="Birren B.W."/>
            <person name="Cuomo C.A."/>
            <person name="Wickes B.L."/>
        </authorList>
    </citation>
    <scope>NUCLEOTIDE SEQUENCE [LARGE SCALE GENOMIC DNA]</scope>
    <source>
        <strain evidence="3">RA 99-880 / ATCC MYA-4621 / FGSC 9543 / NRRL 43880</strain>
    </source>
</reference>
<evidence type="ECO:0000313" key="3">
    <source>
        <dbReference type="Proteomes" id="UP000009138"/>
    </source>
</evidence>
<feature type="transmembrane region" description="Helical" evidence="1">
    <location>
        <begin position="94"/>
        <end position="114"/>
    </location>
</feature>
<dbReference type="AlphaFoldDB" id="I1BNM8"/>